<dbReference type="OrthoDB" id="3240366at2"/>
<dbReference type="AlphaFoldDB" id="A0A3N4ZCT5"/>
<dbReference type="RefSeq" id="WP_123816080.1">
    <property type="nucleotide sequence ID" value="NZ_RKQZ01000001.1"/>
</dbReference>
<feature type="transmembrane region" description="Helical" evidence="1">
    <location>
        <begin position="45"/>
        <end position="62"/>
    </location>
</feature>
<organism evidence="2 3">
    <name type="scientific">Myceligenerans xiligouense</name>
    <dbReference type="NCBI Taxonomy" id="253184"/>
    <lineage>
        <taxon>Bacteria</taxon>
        <taxon>Bacillati</taxon>
        <taxon>Actinomycetota</taxon>
        <taxon>Actinomycetes</taxon>
        <taxon>Micrococcales</taxon>
        <taxon>Promicromonosporaceae</taxon>
        <taxon>Myceligenerans</taxon>
    </lineage>
</organism>
<keyword evidence="3" id="KW-1185">Reference proteome</keyword>
<protein>
    <submittedName>
        <fullName evidence="2">Uncharacterized protein</fullName>
    </submittedName>
</protein>
<feature type="transmembrane region" description="Helical" evidence="1">
    <location>
        <begin position="74"/>
        <end position="92"/>
    </location>
</feature>
<feature type="transmembrane region" description="Helical" evidence="1">
    <location>
        <begin position="169"/>
        <end position="187"/>
    </location>
</feature>
<comment type="caution">
    <text evidence="2">The sequence shown here is derived from an EMBL/GenBank/DDBJ whole genome shotgun (WGS) entry which is preliminary data.</text>
</comment>
<dbReference type="EMBL" id="RKQZ01000001">
    <property type="protein sequence ID" value="RPF23282.1"/>
    <property type="molecule type" value="Genomic_DNA"/>
</dbReference>
<evidence type="ECO:0000313" key="3">
    <source>
        <dbReference type="Proteomes" id="UP000280501"/>
    </source>
</evidence>
<keyword evidence="1" id="KW-0812">Transmembrane</keyword>
<sequence>MSANHGAPSGTEAGGDDALDAAARLRMIDDQQERARSGLEPDARLLYLAWGVAWLVGYLAMWFTSRDGSRPAGWAGWLLALAIVAAMAFTMVHSIRRTAGTRGVSARVGAMYGWGWMLGFVTLWAILNGLIRAGAGAELIALAANGIACLIVGLMYLGGGMVFQENGLYALGVWMLVTAGAATYAGLPGTNLVMALLGGGGFLAMGAVTAVVQARRGKRDVR</sequence>
<proteinExistence type="predicted"/>
<accession>A0A3N4ZCT5</accession>
<feature type="transmembrane region" description="Helical" evidence="1">
    <location>
        <begin position="193"/>
        <end position="212"/>
    </location>
</feature>
<feature type="transmembrane region" description="Helical" evidence="1">
    <location>
        <begin position="104"/>
        <end position="127"/>
    </location>
</feature>
<keyword evidence="1" id="KW-1133">Transmembrane helix</keyword>
<evidence type="ECO:0000313" key="2">
    <source>
        <dbReference type="EMBL" id="RPF23282.1"/>
    </source>
</evidence>
<evidence type="ECO:0000256" key="1">
    <source>
        <dbReference type="SAM" id="Phobius"/>
    </source>
</evidence>
<name>A0A3N4ZCT5_9MICO</name>
<keyword evidence="1" id="KW-0472">Membrane</keyword>
<gene>
    <name evidence="2" type="ORF">EDD34_3967</name>
</gene>
<feature type="transmembrane region" description="Helical" evidence="1">
    <location>
        <begin position="139"/>
        <end position="157"/>
    </location>
</feature>
<dbReference type="Proteomes" id="UP000280501">
    <property type="component" value="Unassembled WGS sequence"/>
</dbReference>
<reference evidence="2 3" key="1">
    <citation type="submission" date="2018-11" db="EMBL/GenBank/DDBJ databases">
        <title>Sequencing the genomes of 1000 actinobacteria strains.</title>
        <authorList>
            <person name="Klenk H.-P."/>
        </authorList>
    </citation>
    <scope>NUCLEOTIDE SEQUENCE [LARGE SCALE GENOMIC DNA]</scope>
    <source>
        <strain evidence="2 3">DSM 15700</strain>
    </source>
</reference>